<dbReference type="EMBL" id="CP041166">
    <property type="protein sequence ID" value="QFR42406.1"/>
    <property type="molecule type" value="Genomic_DNA"/>
</dbReference>
<gene>
    <name evidence="2" type="ORF">FJR47_00100</name>
</gene>
<dbReference type="RefSeq" id="WP_152298478.1">
    <property type="nucleotide sequence ID" value="NZ_CP041166.1"/>
</dbReference>
<sequence>MSNKLLTDEQRELYSLMLPQYGAVLSQNDASKCLKKSLATLYRMREQGIGPSYKKLDSKSKNGTVVYPLQEIVRYLTESNIQTA</sequence>
<proteinExistence type="predicted"/>
<evidence type="ECO:0000313" key="3">
    <source>
        <dbReference type="Proteomes" id="UP000326061"/>
    </source>
</evidence>
<dbReference type="Proteomes" id="UP000326061">
    <property type="component" value="Chromosome"/>
</dbReference>
<protein>
    <submittedName>
        <fullName evidence="2">Helix-turn-helix domain-containing protein</fullName>
    </submittedName>
</protein>
<dbReference type="KEGG" id="suln:FJR47_00100"/>
<evidence type="ECO:0000313" key="2">
    <source>
        <dbReference type="EMBL" id="QFR42406.1"/>
    </source>
</evidence>
<accession>A0AAJ4A1V7</accession>
<reference evidence="3" key="1">
    <citation type="submission" date="2019-06" db="EMBL/GenBank/DDBJ databases">
        <title>Sulfurimonas gotlandica sp. nov., a chemoautotrophic and psychrotolerant epsilonproteobacterium isolated from a pelagic redoxcline, and an emended description of the genus Sulfurimonas.</title>
        <authorList>
            <person name="Wang S."/>
            <person name="Jiang L."/>
            <person name="Shao Z."/>
        </authorList>
    </citation>
    <scope>NUCLEOTIDE SEQUENCE [LARGE SCALE GENOMIC DNA]</scope>
    <source>
        <strain evidence="3">1-1N</strain>
    </source>
</reference>
<dbReference type="InterPro" id="IPR009061">
    <property type="entry name" value="DNA-bd_dom_put_sf"/>
</dbReference>
<evidence type="ECO:0000259" key="1">
    <source>
        <dbReference type="Pfam" id="PF12728"/>
    </source>
</evidence>
<keyword evidence="3" id="KW-1185">Reference proteome</keyword>
<organism evidence="2 3">
    <name type="scientific">Sulfurimonas xiamenensis</name>
    <dbReference type="NCBI Taxonomy" id="2590021"/>
    <lineage>
        <taxon>Bacteria</taxon>
        <taxon>Pseudomonadati</taxon>
        <taxon>Campylobacterota</taxon>
        <taxon>Epsilonproteobacteria</taxon>
        <taxon>Campylobacterales</taxon>
        <taxon>Sulfurimonadaceae</taxon>
        <taxon>Sulfurimonas</taxon>
    </lineage>
</organism>
<name>A0AAJ4A1V7_9BACT</name>
<dbReference type="AlphaFoldDB" id="A0AAJ4A1V7"/>
<dbReference type="SUPFAM" id="SSF46955">
    <property type="entry name" value="Putative DNA-binding domain"/>
    <property type="match status" value="1"/>
</dbReference>
<feature type="domain" description="Helix-turn-helix" evidence="1">
    <location>
        <begin position="25"/>
        <end position="78"/>
    </location>
</feature>
<dbReference type="Pfam" id="PF12728">
    <property type="entry name" value="HTH_17"/>
    <property type="match status" value="1"/>
</dbReference>
<dbReference type="InterPro" id="IPR041657">
    <property type="entry name" value="HTH_17"/>
</dbReference>